<dbReference type="EMBL" id="BK015870">
    <property type="protein sequence ID" value="DAD70811.1"/>
    <property type="molecule type" value="Genomic_DNA"/>
</dbReference>
<sequence length="84" mass="9641">MDKILHVNFITVKDSWGDVRGHELDSPDSEKFAFTAYDLCECPEDATLDRDLFNGYDYLDAIRLGMELAREGYTSIEVTDIEED</sequence>
<name>A0A8S5LLR3_9CAUD</name>
<reference evidence="1" key="1">
    <citation type="journal article" date="2021" name="Proc. Natl. Acad. Sci. U.S.A.">
        <title>A Catalog of Tens of Thousands of Viruses from Human Metagenomes Reveals Hidden Associations with Chronic Diseases.</title>
        <authorList>
            <person name="Tisza M.J."/>
            <person name="Buck C.B."/>
        </authorList>
    </citation>
    <scope>NUCLEOTIDE SEQUENCE</scope>
    <source>
        <strain evidence="1">CtKcB20</strain>
    </source>
</reference>
<protein>
    <submittedName>
        <fullName evidence="1">Uncharacterized protein</fullName>
    </submittedName>
</protein>
<accession>A0A8S5LLR3</accession>
<evidence type="ECO:0000313" key="1">
    <source>
        <dbReference type="EMBL" id="DAD70811.1"/>
    </source>
</evidence>
<proteinExistence type="predicted"/>
<organism evidence="1">
    <name type="scientific">Siphoviridae sp. ctKcB20</name>
    <dbReference type="NCBI Taxonomy" id="2827568"/>
    <lineage>
        <taxon>Viruses</taxon>
        <taxon>Duplodnaviria</taxon>
        <taxon>Heunggongvirae</taxon>
        <taxon>Uroviricota</taxon>
        <taxon>Caudoviricetes</taxon>
    </lineage>
</organism>